<organism evidence="2">
    <name type="scientific">bioreactor metagenome</name>
    <dbReference type="NCBI Taxonomy" id="1076179"/>
    <lineage>
        <taxon>unclassified sequences</taxon>
        <taxon>metagenomes</taxon>
        <taxon>ecological metagenomes</taxon>
    </lineage>
</organism>
<feature type="region of interest" description="Disordered" evidence="1">
    <location>
        <begin position="169"/>
        <end position="190"/>
    </location>
</feature>
<dbReference type="EMBL" id="VSSQ01034762">
    <property type="protein sequence ID" value="MPM86811.1"/>
    <property type="molecule type" value="Genomic_DNA"/>
</dbReference>
<proteinExistence type="predicted"/>
<evidence type="ECO:0000313" key="2">
    <source>
        <dbReference type="EMBL" id="MPM86811.1"/>
    </source>
</evidence>
<name>A0A645DBW2_9ZZZZ</name>
<evidence type="ECO:0000256" key="1">
    <source>
        <dbReference type="SAM" id="MobiDB-lite"/>
    </source>
</evidence>
<sequence>MQSRRHRVVAGEESIAVGKLRQQPDGALAVELQPFVRRNRQTVFDQHAPAAKAVIVQRLQKSITTFAIDPVGNFQLQKSGLAATPAQQIFGPLIGPAEIVVEDAADIARQFLKTLQKIVGLHETQIGEGFTQRRQLVPVLTVQHDDATHPHRRIGPVIGDGTCHIMPGENHLRRRPRGNFGPDAVQNPERKRIGPAPVEILITDDENIATWQLRRRRDSVSHHQASADAPGMAFRAQSVDRLLRGAETDAGALAQFQQRRQRIARLQLLAGDRRQQLHLELLIDGNGALAIDLH</sequence>
<reference evidence="2" key="1">
    <citation type="submission" date="2019-08" db="EMBL/GenBank/DDBJ databases">
        <authorList>
            <person name="Kucharzyk K."/>
            <person name="Murdoch R.W."/>
            <person name="Higgins S."/>
            <person name="Loffler F."/>
        </authorList>
    </citation>
    <scope>NUCLEOTIDE SEQUENCE</scope>
</reference>
<dbReference type="AlphaFoldDB" id="A0A645DBW2"/>
<gene>
    <name evidence="2" type="ORF">SDC9_133903</name>
</gene>
<accession>A0A645DBW2</accession>
<comment type="caution">
    <text evidence="2">The sequence shown here is derived from an EMBL/GenBank/DDBJ whole genome shotgun (WGS) entry which is preliminary data.</text>
</comment>
<protein>
    <submittedName>
        <fullName evidence="2">Uncharacterized protein</fullName>
    </submittedName>
</protein>